<protein>
    <submittedName>
        <fullName evidence="6">AcrR family transcriptional regulator</fullName>
    </submittedName>
</protein>
<dbReference type="GO" id="GO:0003700">
    <property type="term" value="F:DNA-binding transcription factor activity"/>
    <property type="evidence" value="ECO:0007669"/>
    <property type="project" value="TreeGrafter"/>
</dbReference>
<dbReference type="InterPro" id="IPR001647">
    <property type="entry name" value="HTH_TetR"/>
</dbReference>
<dbReference type="Gene3D" id="1.10.357.10">
    <property type="entry name" value="Tetracycline Repressor, domain 2"/>
    <property type="match status" value="1"/>
</dbReference>
<evidence type="ECO:0000256" key="1">
    <source>
        <dbReference type="ARBA" id="ARBA00023015"/>
    </source>
</evidence>
<dbReference type="PANTHER" id="PTHR30055">
    <property type="entry name" value="HTH-TYPE TRANSCRIPTIONAL REGULATOR RUTR"/>
    <property type="match status" value="1"/>
</dbReference>
<accession>A0A2S6IG04</accession>
<reference evidence="6 7" key="1">
    <citation type="submission" date="2018-02" db="EMBL/GenBank/DDBJ databases">
        <title>Genomic Encyclopedia of Archaeal and Bacterial Type Strains, Phase II (KMG-II): from individual species to whole genera.</title>
        <authorList>
            <person name="Goeker M."/>
        </authorList>
    </citation>
    <scope>NUCLEOTIDE SEQUENCE [LARGE SCALE GENOMIC DNA]</scope>
    <source>
        <strain evidence="6 7">DSM 22857</strain>
    </source>
</reference>
<comment type="caution">
    <text evidence="6">The sequence shown here is derived from an EMBL/GenBank/DDBJ whole genome shotgun (WGS) entry which is preliminary data.</text>
</comment>
<evidence type="ECO:0000256" key="3">
    <source>
        <dbReference type="ARBA" id="ARBA00023163"/>
    </source>
</evidence>
<feature type="domain" description="HTH tetR-type" evidence="5">
    <location>
        <begin position="44"/>
        <end position="104"/>
    </location>
</feature>
<dbReference type="InterPro" id="IPR050109">
    <property type="entry name" value="HTH-type_TetR-like_transc_reg"/>
</dbReference>
<organism evidence="6 7">
    <name type="scientific">Kineococcus xinjiangensis</name>
    <dbReference type="NCBI Taxonomy" id="512762"/>
    <lineage>
        <taxon>Bacteria</taxon>
        <taxon>Bacillati</taxon>
        <taxon>Actinomycetota</taxon>
        <taxon>Actinomycetes</taxon>
        <taxon>Kineosporiales</taxon>
        <taxon>Kineosporiaceae</taxon>
        <taxon>Kineococcus</taxon>
    </lineage>
</organism>
<feature type="DNA-binding region" description="H-T-H motif" evidence="4">
    <location>
        <begin position="67"/>
        <end position="86"/>
    </location>
</feature>
<keyword evidence="1" id="KW-0805">Transcription regulation</keyword>
<dbReference type="PRINTS" id="PR00455">
    <property type="entry name" value="HTHTETR"/>
</dbReference>
<dbReference type="Pfam" id="PF00440">
    <property type="entry name" value="TetR_N"/>
    <property type="match status" value="1"/>
</dbReference>
<proteinExistence type="predicted"/>
<dbReference type="InterPro" id="IPR036271">
    <property type="entry name" value="Tet_transcr_reg_TetR-rel_C_sf"/>
</dbReference>
<evidence type="ECO:0000313" key="6">
    <source>
        <dbReference type="EMBL" id="PPK93145.1"/>
    </source>
</evidence>
<dbReference type="PROSITE" id="PS50977">
    <property type="entry name" value="HTH_TETR_2"/>
    <property type="match status" value="1"/>
</dbReference>
<name>A0A2S6IG04_9ACTN</name>
<evidence type="ECO:0000259" key="5">
    <source>
        <dbReference type="PROSITE" id="PS50977"/>
    </source>
</evidence>
<evidence type="ECO:0000313" key="7">
    <source>
        <dbReference type="Proteomes" id="UP000239485"/>
    </source>
</evidence>
<sequence length="244" mass="26410">MLYHLVNQVDRDTSAGGYARPVEDPAETVQQRGTRIDGRRRRYEHRRDELLQAAAAHALEHGLTNLTLRRIAESVGVSHATLVHHFGTRDRLVAEIVDTVLTRSFTAPEVIRPPAGEHPLRALWRHGTGERGLRSLRLFFAITGQSLHGEAALADAVHRSLSERTGLVAAGLQQAGCPERDALPLATLVLSAMRGLVLDLLVTGERARVDAAFNALVADVDRRAASWTRPAGAEPDAGGNTQGG</sequence>
<dbReference type="PANTHER" id="PTHR30055:SF234">
    <property type="entry name" value="HTH-TYPE TRANSCRIPTIONAL REGULATOR BETI"/>
    <property type="match status" value="1"/>
</dbReference>
<keyword evidence="7" id="KW-1185">Reference proteome</keyword>
<dbReference type="SUPFAM" id="SSF48498">
    <property type="entry name" value="Tetracyclin repressor-like, C-terminal domain"/>
    <property type="match status" value="1"/>
</dbReference>
<keyword evidence="2 4" id="KW-0238">DNA-binding</keyword>
<dbReference type="EMBL" id="PTJD01000011">
    <property type="protein sequence ID" value="PPK93145.1"/>
    <property type="molecule type" value="Genomic_DNA"/>
</dbReference>
<dbReference type="GO" id="GO:0000976">
    <property type="term" value="F:transcription cis-regulatory region binding"/>
    <property type="evidence" value="ECO:0007669"/>
    <property type="project" value="TreeGrafter"/>
</dbReference>
<gene>
    <name evidence="6" type="ORF">CLV92_11162</name>
</gene>
<evidence type="ECO:0000256" key="4">
    <source>
        <dbReference type="PROSITE-ProRule" id="PRU00335"/>
    </source>
</evidence>
<keyword evidence="3" id="KW-0804">Transcription</keyword>
<dbReference type="SUPFAM" id="SSF46689">
    <property type="entry name" value="Homeodomain-like"/>
    <property type="match status" value="1"/>
</dbReference>
<dbReference type="InterPro" id="IPR009057">
    <property type="entry name" value="Homeodomain-like_sf"/>
</dbReference>
<evidence type="ECO:0000256" key="2">
    <source>
        <dbReference type="ARBA" id="ARBA00023125"/>
    </source>
</evidence>
<dbReference type="Proteomes" id="UP000239485">
    <property type="component" value="Unassembled WGS sequence"/>
</dbReference>
<dbReference type="AlphaFoldDB" id="A0A2S6IG04"/>